<evidence type="ECO:0000313" key="3">
    <source>
        <dbReference type="Proteomes" id="UP001501169"/>
    </source>
</evidence>
<dbReference type="Proteomes" id="UP001501169">
    <property type="component" value="Unassembled WGS sequence"/>
</dbReference>
<evidence type="ECO:0000256" key="1">
    <source>
        <dbReference type="SAM" id="MobiDB-lite"/>
    </source>
</evidence>
<keyword evidence="3" id="KW-1185">Reference proteome</keyword>
<organism evidence="2 3">
    <name type="scientific">Rheinheimera aquimaris</name>
    <dbReference type="NCBI Taxonomy" id="412437"/>
    <lineage>
        <taxon>Bacteria</taxon>
        <taxon>Pseudomonadati</taxon>
        <taxon>Pseudomonadota</taxon>
        <taxon>Gammaproteobacteria</taxon>
        <taxon>Chromatiales</taxon>
        <taxon>Chromatiaceae</taxon>
        <taxon>Rheinheimera</taxon>
    </lineage>
</organism>
<comment type="caution">
    <text evidence="2">The sequence shown here is derived from an EMBL/GenBank/DDBJ whole genome shotgun (WGS) entry which is preliminary data.</text>
</comment>
<sequence>MNKLAFLTVLIAITGLAKTDSTISHNGSAKFSDSLACVWYPACGDPDVYSPLATPKDSKSKTETQDTKNEKLA</sequence>
<name>A0ABP3NSM1_9GAMM</name>
<dbReference type="EMBL" id="BAAAEO010000003">
    <property type="protein sequence ID" value="GAA0551843.1"/>
    <property type="molecule type" value="Genomic_DNA"/>
</dbReference>
<proteinExistence type="predicted"/>
<dbReference type="RefSeq" id="WP_134051853.1">
    <property type="nucleotide sequence ID" value="NZ_BAAAEO010000003.1"/>
</dbReference>
<reference evidence="3" key="1">
    <citation type="journal article" date="2019" name="Int. J. Syst. Evol. Microbiol.">
        <title>The Global Catalogue of Microorganisms (GCM) 10K type strain sequencing project: providing services to taxonomists for standard genome sequencing and annotation.</title>
        <authorList>
            <consortium name="The Broad Institute Genomics Platform"/>
            <consortium name="The Broad Institute Genome Sequencing Center for Infectious Disease"/>
            <person name="Wu L."/>
            <person name="Ma J."/>
        </authorList>
    </citation>
    <scope>NUCLEOTIDE SEQUENCE [LARGE SCALE GENOMIC DNA]</scope>
    <source>
        <strain evidence="3">JCM 14331</strain>
    </source>
</reference>
<gene>
    <name evidence="2" type="ORF">GCM10009098_19400</name>
</gene>
<protein>
    <submittedName>
        <fullName evidence="2">Uncharacterized protein</fullName>
    </submittedName>
</protein>
<feature type="region of interest" description="Disordered" evidence="1">
    <location>
        <begin position="50"/>
        <end position="73"/>
    </location>
</feature>
<feature type="compositionally biased region" description="Basic and acidic residues" evidence="1">
    <location>
        <begin position="56"/>
        <end position="73"/>
    </location>
</feature>
<evidence type="ECO:0000313" key="2">
    <source>
        <dbReference type="EMBL" id="GAA0551843.1"/>
    </source>
</evidence>
<accession>A0ABP3NSM1</accession>